<dbReference type="WBParaSite" id="BPAG_0000648801-mRNA-1">
    <property type="protein sequence ID" value="BPAG_0000648801-mRNA-1"/>
    <property type="gene ID" value="BPAG_0000648801"/>
</dbReference>
<dbReference type="Proteomes" id="UP000278627">
    <property type="component" value="Unassembled WGS sequence"/>
</dbReference>
<accession>A0A0N4TE50</accession>
<name>A0A0N4TE50_BRUPA</name>
<dbReference type="EMBL" id="UZAD01005935">
    <property type="protein sequence ID" value="VDN87633.1"/>
    <property type="molecule type" value="Genomic_DNA"/>
</dbReference>
<dbReference type="AlphaFoldDB" id="A0A0N4TE50"/>
<evidence type="ECO:0000313" key="2">
    <source>
        <dbReference type="Proteomes" id="UP000278627"/>
    </source>
</evidence>
<evidence type="ECO:0000313" key="3">
    <source>
        <dbReference type="WBParaSite" id="BPAG_0000648801-mRNA-1"/>
    </source>
</evidence>
<reference evidence="3" key="1">
    <citation type="submission" date="2017-02" db="UniProtKB">
        <authorList>
            <consortium name="WormBaseParasite"/>
        </authorList>
    </citation>
    <scope>IDENTIFICATION</scope>
</reference>
<proteinExistence type="predicted"/>
<evidence type="ECO:0000313" key="1">
    <source>
        <dbReference type="EMBL" id="VDN87633.1"/>
    </source>
</evidence>
<sequence>MDYYQIGSLFRKCKCHHEIESRMICVKENMMKAHLEVKNQLIYSLENIIDEQEGRIRTMDDYINGRIKSFSTQQNKILKGISLLSLEFGTLSEENLALKEALINAQRSIRLLQL</sequence>
<reference evidence="1 2" key="2">
    <citation type="submission" date="2018-11" db="EMBL/GenBank/DDBJ databases">
        <authorList>
            <consortium name="Pathogen Informatics"/>
        </authorList>
    </citation>
    <scope>NUCLEOTIDE SEQUENCE [LARGE SCALE GENOMIC DNA]</scope>
</reference>
<protein>
    <submittedName>
        <fullName evidence="3">MADS-box transcription factor</fullName>
    </submittedName>
</protein>
<organism evidence="3">
    <name type="scientific">Brugia pahangi</name>
    <name type="common">Filarial nematode worm</name>
    <dbReference type="NCBI Taxonomy" id="6280"/>
    <lineage>
        <taxon>Eukaryota</taxon>
        <taxon>Metazoa</taxon>
        <taxon>Ecdysozoa</taxon>
        <taxon>Nematoda</taxon>
        <taxon>Chromadorea</taxon>
        <taxon>Rhabditida</taxon>
        <taxon>Spirurina</taxon>
        <taxon>Spiruromorpha</taxon>
        <taxon>Filarioidea</taxon>
        <taxon>Onchocercidae</taxon>
        <taxon>Brugia</taxon>
    </lineage>
</organism>
<gene>
    <name evidence="1" type="ORF">BPAG_LOCUS6447</name>
</gene>
<keyword evidence="2" id="KW-1185">Reference proteome</keyword>
<dbReference type="STRING" id="6280.A0A0N4TE50"/>